<evidence type="ECO:0000313" key="2">
    <source>
        <dbReference type="EMBL" id="CAA7268193.1"/>
    </source>
</evidence>
<dbReference type="Proteomes" id="UP000467700">
    <property type="component" value="Unassembled WGS sequence"/>
</dbReference>
<protein>
    <submittedName>
        <fullName evidence="2">Uncharacterized protein</fullName>
    </submittedName>
</protein>
<feature type="region of interest" description="Disordered" evidence="1">
    <location>
        <begin position="130"/>
        <end position="206"/>
    </location>
</feature>
<proteinExistence type="predicted"/>
<dbReference type="OrthoDB" id="3355886at2759"/>
<dbReference type="EMBL" id="CACVBS010000066">
    <property type="protein sequence ID" value="CAA7268193.1"/>
    <property type="molecule type" value="Genomic_DNA"/>
</dbReference>
<gene>
    <name evidence="2" type="ORF">AAE3_LOCUS10415</name>
</gene>
<organism evidence="2 3">
    <name type="scientific">Cyclocybe aegerita</name>
    <name type="common">Black poplar mushroom</name>
    <name type="synonym">Agrocybe aegerita</name>
    <dbReference type="NCBI Taxonomy" id="1973307"/>
    <lineage>
        <taxon>Eukaryota</taxon>
        <taxon>Fungi</taxon>
        <taxon>Dikarya</taxon>
        <taxon>Basidiomycota</taxon>
        <taxon>Agaricomycotina</taxon>
        <taxon>Agaricomycetes</taxon>
        <taxon>Agaricomycetidae</taxon>
        <taxon>Agaricales</taxon>
        <taxon>Agaricineae</taxon>
        <taxon>Bolbitiaceae</taxon>
        <taxon>Cyclocybe</taxon>
    </lineage>
</organism>
<comment type="caution">
    <text evidence="2">The sequence shown here is derived from an EMBL/GenBank/DDBJ whole genome shotgun (WGS) entry which is preliminary data.</text>
</comment>
<keyword evidence="3" id="KW-1185">Reference proteome</keyword>
<sequence>MSFRVSNTALTAFRAAKKPATTTRAFHSPFAVLGDGPLSATTPAAASAISAHYEKQYEPTPEPVASHGRYRTYVVSEPEPTSRHYQVPAGAYPTSAPYINFTATPAPDTTNVQYSSTSADILAHGFTTRAAPQHRRGVGESSAIRNASAPGEMGTRGGSNGGRTMMDKKGTTPGVGQLADRNPPPDGSAAEKFSKAGVEGAWKLRK</sequence>
<accession>A0A8S0XPZ6</accession>
<reference evidence="2 3" key="1">
    <citation type="submission" date="2020-01" db="EMBL/GenBank/DDBJ databases">
        <authorList>
            <person name="Gupta K D."/>
        </authorList>
    </citation>
    <scope>NUCLEOTIDE SEQUENCE [LARGE SCALE GENOMIC DNA]</scope>
</reference>
<name>A0A8S0XPZ6_CYCAE</name>
<evidence type="ECO:0000256" key="1">
    <source>
        <dbReference type="SAM" id="MobiDB-lite"/>
    </source>
</evidence>
<evidence type="ECO:0000313" key="3">
    <source>
        <dbReference type="Proteomes" id="UP000467700"/>
    </source>
</evidence>
<dbReference type="AlphaFoldDB" id="A0A8S0XPZ6"/>